<dbReference type="Proteomes" id="UP001597197">
    <property type="component" value="Unassembled WGS sequence"/>
</dbReference>
<sequence>MDDLFKKFINTGVGFLSQGNKRVQTVLDKLVQDSKISEQEGKKIMDDLLKSGESKRKDLEKQLQTLAGSLKDRVSKSSEAAAPAPKAKAKAAPKKAAAPAPANAPAAKKTPVAKPAKAKKTTPSPDQE</sequence>
<gene>
    <name evidence="2" type="ORF">ACFSDX_07105</name>
</gene>
<accession>A0ABW4QRH0</accession>
<evidence type="ECO:0000313" key="2">
    <source>
        <dbReference type="EMBL" id="MFD1872188.1"/>
    </source>
</evidence>
<protein>
    <submittedName>
        <fullName evidence="2">Phasin family protein</fullName>
    </submittedName>
</protein>
<keyword evidence="3" id="KW-1185">Reference proteome</keyword>
<name>A0ABW4QRH0_9BACT</name>
<evidence type="ECO:0000313" key="3">
    <source>
        <dbReference type="Proteomes" id="UP001597197"/>
    </source>
</evidence>
<feature type="region of interest" description="Disordered" evidence="1">
    <location>
        <begin position="68"/>
        <end position="128"/>
    </location>
</feature>
<dbReference type="EMBL" id="JBHUFD010000002">
    <property type="protein sequence ID" value="MFD1872188.1"/>
    <property type="molecule type" value="Genomic_DNA"/>
</dbReference>
<organism evidence="2 3">
    <name type="scientific">Hymenobacter bucti</name>
    <dbReference type="NCBI Taxonomy" id="1844114"/>
    <lineage>
        <taxon>Bacteria</taxon>
        <taxon>Pseudomonadati</taxon>
        <taxon>Bacteroidota</taxon>
        <taxon>Cytophagia</taxon>
        <taxon>Cytophagales</taxon>
        <taxon>Hymenobacteraceae</taxon>
        <taxon>Hymenobacter</taxon>
    </lineage>
</organism>
<comment type="caution">
    <text evidence="2">The sequence shown here is derived from an EMBL/GenBank/DDBJ whole genome shotgun (WGS) entry which is preliminary data.</text>
</comment>
<reference evidence="3" key="1">
    <citation type="journal article" date="2019" name="Int. J. Syst. Evol. Microbiol.">
        <title>The Global Catalogue of Microorganisms (GCM) 10K type strain sequencing project: providing services to taxonomists for standard genome sequencing and annotation.</title>
        <authorList>
            <consortium name="The Broad Institute Genomics Platform"/>
            <consortium name="The Broad Institute Genome Sequencing Center for Infectious Disease"/>
            <person name="Wu L."/>
            <person name="Ma J."/>
        </authorList>
    </citation>
    <scope>NUCLEOTIDE SEQUENCE [LARGE SCALE GENOMIC DNA]</scope>
    <source>
        <strain evidence="3">CGMCC 1.15795</strain>
    </source>
</reference>
<dbReference type="RefSeq" id="WP_382312573.1">
    <property type="nucleotide sequence ID" value="NZ_JBHUFD010000002.1"/>
</dbReference>
<feature type="compositionally biased region" description="Low complexity" evidence="1">
    <location>
        <begin position="94"/>
        <end position="115"/>
    </location>
</feature>
<proteinExistence type="predicted"/>
<evidence type="ECO:0000256" key="1">
    <source>
        <dbReference type="SAM" id="MobiDB-lite"/>
    </source>
</evidence>